<dbReference type="PROSITE" id="PS01124">
    <property type="entry name" value="HTH_ARAC_FAMILY_2"/>
    <property type="match status" value="1"/>
</dbReference>
<dbReference type="PROSITE" id="PS00041">
    <property type="entry name" value="HTH_ARAC_FAMILY_1"/>
    <property type="match status" value="1"/>
</dbReference>
<reference evidence="7" key="1">
    <citation type="submission" date="2020-10" db="EMBL/GenBank/DDBJ databases">
        <authorList>
            <person name="Gilroy R."/>
        </authorList>
    </citation>
    <scope>NUCLEOTIDE SEQUENCE</scope>
    <source>
        <strain evidence="7">13766</strain>
    </source>
</reference>
<evidence type="ECO:0000256" key="2">
    <source>
        <dbReference type="ARBA" id="ARBA00023125"/>
    </source>
</evidence>
<dbReference type="GO" id="GO:0003700">
    <property type="term" value="F:DNA-binding transcription factor activity"/>
    <property type="evidence" value="ECO:0007669"/>
    <property type="project" value="InterPro"/>
</dbReference>
<evidence type="ECO:0000313" key="7">
    <source>
        <dbReference type="EMBL" id="HIS93011.1"/>
    </source>
</evidence>
<evidence type="ECO:0000313" key="8">
    <source>
        <dbReference type="Proteomes" id="UP000824140"/>
    </source>
</evidence>
<evidence type="ECO:0000256" key="5">
    <source>
        <dbReference type="SAM" id="Phobius"/>
    </source>
</evidence>
<gene>
    <name evidence="7" type="ORF">IAA84_08365</name>
</gene>
<feature type="domain" description="HTH araC/xylS-type" evidence="6">
    <location>
        <begin position="646"/>
        <end position="744"/>
    </location>
</feature>
<dbReference type="Proteomes" id="UP000824140">
    <property type="component" value="Unassembled WGS sequence"/>
</dbReference>
<dbReference type="SUPFAM" id="SSF46689">
    <property type="entry name" value="Homeodomain-like"/>
    <property type="match status" value="1"/>
</dbReference>
<keyword evidence="1" id="KW-0805">Transcription regulation</keyword>
<comment type="caution">
    <text evidence="7">The sequence shown here is derived from an EMBL/GenBank/DDBJ whole genome shotgun (WGS) entry which is preliminary data.</text>
</comment>
<dbReference type="EMBL" id="DVJN01000168">
    <property type="protein sequence ID" value="HIS93011.1"/>
    <property type="molecule type" value="Genomic_DNA"/>
</dbReference>
<dbReference type="PANTHER" id="PTHR43280">
    <property type="entry name" value="ARAC-FAMILY TRANSCRIPTIONAL REGULATOR"/>
    <property type="match status" value="1"/>
</dbReference>
<keyword evidence="2" id="KW-0238">DNA-binding</keyword>
<dbReference type="PANTHER" id="PTHR43280:SF2">
    <property type="entry name" value="HTH-TYPE TRANSCRIPTIONAL REGULATOR EXSA"/>
    <property type="match status" value="1"/>
</dbReference>
<dbReference type="GO" id="GO:0043565">
    <property type="term" value="F:sequence-specific DNA binding"/>
    <property type="evidence" value="ECO:0007669"/>
    <property type="project" value="InterPro"/>
</dbReference>
<dbReference type="InterPro" id="IPR018060">
    <property type="entry name" value="HTH_AraC"/>
</dbReference>
<evidence type="ECO:0000256" key="1">
    <source>
        <dbReference type="ARBA" id="ARBA00023015"/>
    </source>
</evidence>
<evidence type="ECO:0000259" key="6">
    <source>
        <dbReference type="PROSITE" id="PS01124"/>
    </source>
</evidence>
<organism evidence="7 8">
    <name type="scientific">Candidatus Alectryocaccomicrobium excrementavium</name>
    <dbReference type="NCBI Taxonomy" id="2840668"/>
    <lineage>
        <taxon>Bacteria</taxon>
        <taxon>Bacillati</taxon>
        <taxon>Bacillota</taxon>
        <taxon>Clostridia</taxon>
        <taxon>Candidatus Alectryocaccomicrobium</taxon>
    </lineage>
</organism>
<evidence type="ECO:0000256" key="3">
    <source>
        <dbReference type="ARBA" id="ARBA00023163"/>
    </source>
</evidence>
<dbReference type="Gene3D" id="1.10.10.60">
    <property type="entry name" value="Homeodomain-like"/>
    <property type="match status" value="2"/>
</dbReference>
<keyword evidence="4" id="KW-0175">Coiled coil</keyword>
<accession>A0A9D1K659</accession>
<feature type="transmembrane region" description="Helical" evidence="5">
    <location>
        <begin position="297"/>
        <end position="319"/>
    </location>
</feature>
<sequence>MVKQRFENLRLAPKLMLSYMLLTLVVLVLFALLYSAIMDKMVRVTIEANLVAHRQAQNELEQRMEEFERLVAIFQSEPNMNRLLNGRNLEEGESILLARSAQEALPNIALSNSDLLGFYIYVGQNGYVVSNARVSLRVERYYDELYAFAGMDYEGWVRAMQGVASRFLPSQQFVWDGQNGRCIPYLRPLFSASHTGPVGQVVFLIREQAIMDFFSDSLSARASYVCLLDEQGNELASRGNAALASAMRESSFSDGAHRLRADGQDWIVLQSTSEKGFRCLSILAESSIAGELADVRAMIFTGIFAMLLTSVLLSVGLAIRNTRQLRAMLKNLRAIGYQLRDGNELSQLNRLILSQRSTNESIMKESRARKKWTRAVLLERLLDGREIGAPMREELMAFLSGRQLCCAYLDLRANAQSDGAYAAHQWLRERLEGVSECVPFFRALSEGHFQLVYVLEEKEGALRFFQGLAEQAARAGFCLLCCVGPAVHACEELPISANNALREAMRHDPAEGEEVVLCERGQEIGLEWVYTPEMEKCLIQHCLQGNGKEAAELLHQIQSAIVEKGVASQLAAQLLMMKLLNTLLEILNDLPGQLQNQDKQWVMRQSIEVMRSQSLKVLFDFAGQCVKLFCNHAAQARDEKLFRRVEEIDAYIEENLSDPDLRLLTIAEHFGLSERYLSDFYKKSAGQNISYQVEKVRMERAHTLLQQGMAVGEAAQRAGYLNVNTFRRAYRRHYGINPSEEGKNV</sequence>
<feature type="coiled-coil region" evidence="4">
    <location>
        <begin position="50"/>
        <end position="77"/>
    </location>
</feature>
<dbReference type="AlphaFoldDB" id="A0A9D1K659"/>
<dbReference type="InterPro" id="IPR018062">
    <property type="entry name" value="HTH_AraC-typ_CS"/>
</dbReference>
<protein>
    <submittedName>
        <fullName evidence="7">AraC family transcriptional regulator</fullName>
    </submittedName>
</protein>
<name>A0A9D1K659_9FIRM</name>
<dbReference type="SMART" id="SM00342">
    <property type="entry name" value="HTH_ARAC"/>
    <property type="match status" value="1"/>
</dbReference>
<keyword evidence="5" id="KW-1133">Transmembrane helix</keyword>
<proteinExistence type="predicted"/>
<keyword evidence="3" id="KW-0804">Transcription</keyword>
<keyword evidence="5" id="KW-0472">Membrane</keyword>
<evidence type="ECO:0000256" key="4">
    <source>
        <dbReference type="SAM" id="Coils"/>
    </source>
</evidence>
<reference evidence="7" key="2">
    <citation type="journal article" date="2021" name="PeerJ">
        <title>Extensive microbial diversity within the chicken gut microbiome revealed by metagenomics and culture.</title>
        <authorList>
            <person name="Gilroy R."/>
            <person name="Ravi A."/>
            <person name="Getino M."/>
            <person name="Pursley I."/>
            <person name="Horton D.L."/>
            <person name="Alikhan N.F."/>
            <person name="Baker D."/>
            <person name="Gharbi K."/>
            <person name="Hall N."/>
            <person name="Watson M."/>
            <person name="Adriaenssens E.M."/>
            <person name="Foster-Nyarko E."/>
            <person name="Jarju S."/>
            <person name="Secka A."/>
            <person name="Antonio M."/>
            <person name="Oren A."/>
            <person name="Chaudhuri R.R."/>
            <person name="La Ragione R."/>
            <person name="Hildebrand F."/>
            <person name="Pallen M.J."/>
        </authorList>
    </citation>
    <scope>NUCLEOTIDE SEQUENCE</scope>
    <source>
        <strain evidence="7">13766</strain>
    </source>
</reference>
<dbReference type="Pfam" id="PF12833">
    <property type="entry name" value="HTH_18"/>
    <property type="match status" value="1"/>
</dbReference>
<keyword evidence="5" id="KW-0812">Transmembrane</keyword>
<dbReference type="InterPro" id="IPR009057">
    <property type="entry name" value="Homeodomain-like_sf"/>
</dbReference>